<reference evidence="3" key="1">
    <citation type="journal article" date="2019" name="Int. J. Syst. Evol. Microbiol.">
        <title>The Global Catalogue of Microorganisms (GCM) 10K type strain sequencing project: providing services to taxonomists for standard genome sequencing and annotation.</title>
        <authorList>
            <consortium name="The Broad Institute Genomics Platform"/>
            <consortium name="The Broad Institute Genome Sequencing Center for Infectious Disease"/>
            <person name="Wu L."/>
            <person name="Ma J."/>
        </authorList>
    </citation>
    <scope>NUCLEOTIDE SEQUENCE [LARGE SCALE GENOMIC DNA]</scope>
    <source>
        <strain evidence="3">CECT 8551</strain>
    </source>
</reference>
<dbReference type="InterPro" id="IPR007560">
    <property type="entry name" value="Restrct_endonuc_IV_Mrr"/>
</dbReference>
<proteinExistence type="predicted"/>
<dbReference type="RefSeq" id="WP_241296157.1">
    <property type="nucleotide sequence ID" value="NZ_JAKZGR010000012.1"/>
</dbReference>
<name>A0ABV8EP36_9BACT</name>
<dbReference type="GO" id="GO:0004519">
    <property type="term" value="F:endonuclease activity"/>
    <property type="evidence" value="ECO:0007669"/>
    <property type="project" value="UniProtKB-KW"/>
</dbReference>
<dbReference type="SUPFAM" id="SSF52980">
    <property type="entry name" value="Restriction endonuclease-like"/>
    <property type="match status" value="1"/>
</dbReference>
<evidence type="ECO:0000313" key="2">
    <source>
        <dbReference type="EMBL" id="MFC3978061.1"/>
    </source>
</evidence>
<gene>
    <name evidence="2" type="ORF">ACFOUP_16880</name>
</gene>
<dbReference type="Gene3D" id="3.40.1350.10">
    <property type="match status" value="1"/>
</dbReference>
<organism evidence="2 3">
    <name type="scientific">Belliella kenyensis</name>
    <dbReference type="NCBI Taxonomy" id="1472724"/>
    <lineage>
        <taxon>Bacteria</taxon>
        <taxon>Pseudomonadati</taxon>
        <taxon>Bacteroidota</taxon>
        <taxon>Cytophagia</taxon>
        <taxon>Cytophagales</taxon>
        <taxon>Cyclobacteriaceae</taxon>
        <taxon>Belliella</taxon>
    </lineage>
</organism>
<keyword evidence="2" id="KW-0540">Nuclease</keyword>
<evidence type="ECO:0000313" key="3">
    <source>
        <dbReference type="Proteomes" id="UP001595766"/>
    </source>
</evidence>
<keyword evidence="3" id="KW-1185">Reference proteome</keyword>
<dbReference type="Pfam" id="PF04471">
    <property type="entry name" value="Mrr_cat"/>
    <property type="match status" value="1"/>
</dbReference>
<sequence>MNYWLHRISHHAELSYPLLETGYLSIGFSDMINNEIIDKVLSNDWDYFNELFQMTWRSIPKTRFNLWNFLKMAKGDLVIVPSWGTFFVCQIKEERPVKIGDAYFDGLKTWQGKPVTRHEDRLISESGNIFDLGFAWRVNVLHEHIPRDKFADSKLTSRMKIRQTNANITDIKDSIECSIDNYKNNKPIHLHSKLIEKTANIVLDTIRVELNPDKFEKLVKIYFLAIGANEVSIPPKNERDKVGDADIVAVFEHIKLIIYTQVKFQNGELNEWGTSQVLDYKTNMESIDDGYNKVAWVVTSGESFSVEAKRLATENGVQLINGLEFSKMLLNAGIKLLDSDL</sequence>
<evidence type="ECO:0000259" key="1">
    <source>
        <dbReference type="Pfam" id="PF04471"/>
    </source>
</evidence>
<dbReference type="EC" id="3.1.21.-" evidence="2"/>
<dbReference type="InterPro" id="IPR011856">
    <property type="entry name" value="tRNA_endonuc-like_dom_sf"/>
</dbReference>
<dbReference type="InterPro" id="IPR011335">
    <property type="entry name" value="Restrct_endonuc-II-like"/>
</dbReference>
<dbReference type="GO" id="GO:0016787">
    <property type="term" value="F:hydrolase activity"/>
    <property type="evidence" value="ECO:0007669"/>
    <property type="project" value="UniProtKB-KW"/>
</dbReference>
<accession>A0ABV8EP36</accession>
<keyword evidence="2" id="KW-0378">Hydrolase</keyword>
<dbReference type="Proteomes" id="UP001595766">
    <property type="component" value="Unassembled WGS sequence"/>
</dbReference>
<keyword evidence="2" id="KW-0255">Endonuclease</keyword>
<protein>
    <submittedName>
        <fullName evidence="2">Restriction endonuclease</fullName>
        <ecNumber evidence="2">3.1.21.-</ecNumber>
    </submittedName>
</protein>
<feature type="domain" description="Restriction endonuclease type IV Mrr" evidence="1">
    <location>
        <begin position="209"/>
        <end position="329"/>
    </location>
</feature>
<comment type="caution">
    <text evidence="2">The sequence shown here is derived from an EMBL/GenBank/DDBJ whole genome shotgun (WGS) entry which is preliminary data.</text>
</comment>
<dbReference type="EMBL" id="JBHSAV010000092">
    <property type="protein sequence ID" value="MFC3978061.1"/>
    <property type="molecule type" value="Genomic_DNA"/>
</dbReference>